<protein>
    <recommendedName>
        <fullName evidence="5">LYR motif-containing protein 2</fullName>
    </recommendedName>
</protein>
<dbReference type="OrthoDB" id="74240at2759"/>
<dbReference type="InterPro" id="IPR008011">
    <property type="entry name" value="Complex1_LYR_dom"/>
</dbReference>
<evidence type="ECO:0000256" key="5">
    <source>
        <dbReference type="ARBA" id="ARBA00026235"/>
    </source>
</evidence>
<dbReference type="AlphaFoldDB" id="A0A5J5F897"/>
<evidence type="ECO:0000256" key="3">
    <source>
        <dbReference type="ARBA" id="ARBA00022946"/>
    </source>
</evidence>
<gene>
    <name evidence="9" type="ORF">FN846DRAFT_204549</name>
</gene>
<comment type="function">
    <text evidence="6">Involved in efficient integration of the N-module into mitochondrial respiratory chain complex I.</text>
</comment>
<feature type="region of interest" description="Disordered" evidence="7">
    <location>
        <begin position="85"/>
        <end position="104"/>
    </location>
</feature>
<organism evidence="9 10">
    <name type="scientific">Sphaerosporella brunnea</name>
    <dbReference type="NCBI Taxonomy" id="1250544"/>
    <lineage>
        <taxon>Eukaryota</taxon>
        <taxon>Fungi</taxon>
        <taxon>Dikarya</taxon>
        <taxon>Ascomycota</taxon>
        <taxon>Pezizomycotina</taxon>
        <taxon>Pezizomycetes</taxon>
        <taxon>Pezizales</taxon>
        <taxon>Pyronemataceae</taxon>
        <taxon>Sphaerosporella</taxon>
    </lineage>
</organism>
<comment type="similarity">
    <text evidence="2">Belongs to the complex I LYR family.</text>
</comment>
<sequence>MRELSGRGSGLVAELLSNGAGRTEAFDSTTAALARGEGKTVLSYPPSQARGKPKPTHTLAGWLAGCRATPKLSRQQSAQLVWTGDTETERATTPPPTHSAMSPQIPAQIPSLQSFILRQRVLGLWRDILRASAHSPNKSELRQWARSEFERNRDVKDPSHVRYLLSTGKTEFQAVMGRK</sequence>
<keyword evidence="3" id="KW-0809">Transit peptide</keyword>
<comment type="subcellular location">
    <subcellularLocation>
        <location evidence="1">Mitochondrion</location>
    </subcellularLocation>
</comment>
<evidence type="ECO:0000256" key="2">
    <source>
        <dbReference type="ARBA" id="ARBA00009508"/>
    </source>
</evidence>
<evidence type="ECO:0000313" key="10">
    <source>
        <dbReference type="Proteomes" id="UP000326924"/>
    </source>
</evidence>
<dbReference type="InParanoid" id="A0A5J5F897"/>
<evidence type="ECO:0000256" key="7">
    <source>
        <dbReference type="SAM" id="MobiDB-lite"/>
    </source>
</evidence>
<dbReference type="Pfam" id="PF05347">
    <property type="entry name" value="Complex1_LYR"/>
    <property type="match status" value="1"/>
</dbReference>
<dbReference type="CDD" id="cd20262">
    <property type="entry name" value="Complex1_LYR_LYRM2"/>
    <property type="match status" value="1"/>
</dbReference>
<comment type="caution">
    <text evidence="9">The sequence shown here is derived from an EMBL/GenBank/DDBJ whole genome shotgun (WGS) entry which is preliminary data.</text>
</comment>
<evidence type="ECO:0000256" key="6">
    <source>
        <dbReference type="ARBA" id="ARBA00044735"/>
    </source>
</evidence>
<dbReference type="Proteomes" id="UP000326924">
    <property type="component" value="Unassembled WGS sequence"/>
</dbReference>
<dbReference type="GO" id="GO:0005739">
    <property type="term" value="C:mitochondrion"/>
    <property type="evidence" value="ECO:0007669"/>
    <property type="project" value="UniProtKB-SubCell"/>
</dbReference>
<dbReference type="InterPro" id="IPR045293">
    <property type="entry name" value="Complex1_LYR_LYRM2"/>
</dbReference>
<dbReference type="PANTHER" id="PTHR13675:SF0">
    <property type="entry name" value="LYR MOTIF-CONTAINING PROTEIN 2"/>
    <property type="match status" value="1"/>
</dbReference>
<proteinExistence type="inferred from homology"/>
<evidence type="ECO:0000313" key="9">
    <source>
        <dbReference type="EMBL" id="KAA8913018.1"/>
    </source>
</evidence>
<evidence type="ECO:0000259" key="8">
    <source>
        <dbReference type="Pfam" id="PF05347"/>
    </source>
</evidence>
<accession>A0A5J5F897</accession>
<feature type="domain" description="Complex 1 LYR protein" evidence="8">
    <location>
        <begin position="119"/>
        <end position="173"/>
    </location>
</feature>
<keyword evidence="10" id="KW-1185">Reference proteome</keyword>
<name>A0A5J5F897_9PEZI</name>
<dbReference type="PANTHER" id="PTHR13675">
    <property type="entry name" value="LYR MOTIF-CONTAINING PROTEIN 2"/>
    <property type="match status" value="1"/>
</dbReference>
<dbReference type="EMBL" id="VXIS01000018">
    <property type="protein sequence ID" value="KAA8913018.1"/>
    <property type="molecule type" value="Genomic_DNA"/>
</dbReference>
<evidence type="ECO:0000256" key="1">
    <source>
        <dbReference type="ARBA" id="ARBA00004173"/>
    </source>
</evidence>
<reference evidence="9 10" key="1">
    <citation type="submission" date="2019-09" db="EMBL/GenBank/DDBJ databases">
        <title>Draft genome of the ectomycorrhizal ascomycete Sphaerosporella brunnea.</title>
        <authorList>
            <consortium name="DOE Joint Genome Institute"/>
            <person name="Benucci G.M."/>
            <person name="Marozzi G."/>
            <person name="Antonielli L."/>
            <person name="Sanchez S."/>
            <person name="Marco P."/>
            <person name="Wang X."/>
            <person name="Falini L.B."/>
            <person name="Barry K."/>
            <person name="Haridas S."/>
            <person name="Lipzen A."/>
            <person name="Labutti K."/>
            <person name="Grigoriev I.V."/>
            <person name="Murat C."/>
            <person name="Martin F."/>
            <person name="Albertini E."/>
            <person name="Donnini D."/>
            <person name="Bonito G."/>
        </authorList>
    </citation>
    <scope>NUCLEOTIDE SEQUENCE [LARGE SCALE GENOMIC DNA]</scope>
    <source>
        <strain evidence="9 10">Sb_GMNB300</strain>
    </source>
</reference>
<evidence type="ECO:0000256" key="4">
    <source>
        <dbReference type="ARBA" id="ARBA00023128"/>
    </source>
</evidence>
<keyword evidence="4" id="KW-0496">Mitochondrion</keyword>